<dbReference type="InterPro" id="IPR002563">
    <property type="entry name" value="Flavin_Rdtase-like_dom"/>
</dbReference>
<evidence type="ECO:0000313" key="3">
    <source>
        <dbReference type="EMBL" id="BBD78270.1"/>
    </source>
</evidence>
<keyword evidence="4" id="KW-1185">Reference proteome</keyword>
<dbReference type="InterPro" id="IPR050268">
    <property type="entry name" value="NADH-dep_flavin_reductase"/>
</dbReference>
<organism evidence="3 4">
    <name type="scientific">Hydrogenophilus thermoluteolus</name>
    <name type="common">Pseudomonas hydrogenothermophila</name>
    <dbReference type="NCBI Taxonomy" id="297"/>
    <lineage>
        <taxon>Bacteria</taxon>
        <taxon>Pseudomonadati</taxon>
        <taxon>Pseudomonadota</taxon>
        <taxon>Hydrogenophilia</taxon>
        <taxon>Hydrogenophilales</taxon>
        <taxon>Hydrogenophilaceae</taxon>
        <taxon>Hydrogenophilus</taxon>
    </lineage>
</organism>
<protein>
    <submittedName>
        <fullName evidence="3">Flavin reductase</fullName>
    </submittedName>
</protein>
<dbReference type="InterPro" id="IPR012349">
    <property type="entry name" value="Split_barrel_FMN-bd"/>
</dbReference>
<dbReference type="Gene3D" id="2.30.110.10">
    <property type="entry name" value="Electron Transport, Fmn-binding Protein, Chain A"/>
    <property type="match status" value="1"/>
</dbReference>
<dbReference type="GO" id="GO:0042602">
    <property type="term" value="F:riboflavin reductase (NADPH) activity"/>
    <property type="evidence" value="ECO:0007669"/>
    <property type="project" value="TreeGrafter"/>
</dbReference>
<dbReference type="SUPFAM" id="SSF50475">
    <property type="entry name" value="FMN-binding split barrel"/>
    <property type="match status" value="1"/>
</dbReference>
<dbReference type="SMART" id="SM00903">
    <property type="entry name" value="Flavin_Reduct"/>
    <property type="match status" value="1"/>
</dbReference>
<name>A0A2Z6E102_HYDTE</name>
<dbReference type="RefSeq" id="WP_119335909.1">
    <property type="nucleotide sequence ID" value="NZ_AP018558.1"/>
</dbReference>
<dbReference type="AlphaFoldDB" id="A0A2Z6E102"/>
<dbReference type="Proteomes" id="UP000262004">
    <property type="component" value="Chromosome"/>
</dbReference>
<dbReference type="OrthoDB" id="9792858at2"/>
<keyword evidence="1" id="KW-0560">Oxidoreductase</keyword>
<dbReference type="PANTHER" id="PTHR30466">
    <property type="entry name" value="FLAVIN REDUCTASE"/>
    <property type="match status" value="1"/>
</dbReference>
<gene>
    <name evidence="3" type="ORF">HPTL_2016</name>
</gene>
<reference evidence="3 4" key="1">
    <citation type="submission" date="2018-04" db="EMBL/GenBank/DDBJ databases">
        <title>Complete genome sequence of Hydrogenophilus thermoluteolus TH-1.</title>
        <authorList>
            <person name="Arai H."/>
        </authorList>
    </citation>
    <scope>NUCLEOTIDE SEQUENCE [LARGE SCALE GENOMIC DNA]</scope>
    <source>
        <strain evidence="3 4">TH-1</strain>
    </source>
</reference>
<accession>A0A2Z6E102</accession>
<dbReference type="PANTHER" id="PTHR30466:SF1">
    <property type="entry name" value="FMN REDUCTASE (NADH) RUTF"/>
    <property type="match status" value="1"/>
</dbReference>
<dbReference type="Pfam" id="PF01613">
    <property type="entry name" value="Flavin_Reduct"/>
    <property type="match status" value="1"/>
</dbReference>
<dbReference type="EMBL" id="AP018558">
    <property type="protein sequence ID" value="BBD78270.1"/>
    <property type="molecule type" value="Genomic_DNA"/>
</dbReference>
<evidence type="ECO:0000256" key="1">
    <source>
        <dbReference type="ARBA" id="ARBA00023002"/>
    </source>
</evidence>
<dbReference type="GO" id="GO:0006208">
    <property type="term" value="P:pyrimidine nucleobase catabolic process"/>
    <property type="evidence" value="ECO:0007669"/>
    <property type="project" value="TreeGrafter"/>
</dbReference>
<sequence>MLDQASRALRDTLGRFATGIGILTARDRDGAPVGLTINSFNSVSLDPPLVVFSLGLGLRRLSVFQQAQWYGISLLRADQESVSTAFATPGVDAFAATTWRDGAHGVPLIEPALAHFELAPYAEHDGGDHRLFLARVVRHAWFDGEPLVYFAGRYRRLLPETAA</sequence>
<feature type="domain" description="Flavin reductase like" evidence="2">
    <location>
        <begin position="13"/>
        <end position="156"/>
    </location>
</feature>
<evidence type="ECO:0000313" key="4">
    <source>
        <dbReference type="Proteomes" id="UP000262004"/>
    </source>
</evidence>
<dbReference type="KEGG" id="htl:HPTL_2016"/>
<dbReference type="GO" id="GO:0010181">
    <property type="term" value="F:FMN binding"/>
    <property type="evidence" value="ECO:0007669"/>
    <property type="project" value="InterPro"/>
</dbReference>
<proteinExistence type="predicted"/>
<evidence type="ECO:0000259" key="2">
    <source>
        <dbReference type="SMART" id="SM00903"/>
    </source>
</evidence>